<evidence type="ECO:0000313" key="6">
    <source>
        <dbReference type="Proteomes" id="UP000218231"/>
    </source>
</evidence>
<dbReference type="GO" id="GO:1990414">
    <property type="term" value="P:replication-born double-strand break repair via sister chromatid exchange"/>
    <property type="evidence" value="ECO:0007669"/>
    <property type="project" value="TreeGrafter"/>
</dbReference>
<proteinExistence type="predicted"/>
<name>A0A2A2M1M0_9BILA</name>
<keyword evidence="2" id="KW-0539">Nucleus</keyword>
<dbReference type="AlphaFoldDB" id="A0A2A2M1M0"/>
<dbReference type="GO" id="GO:0008278">
    <property type="term" value="C:cohesin complex"/>
    <property type="evidence" value="ECO:0007669"/>
    <property type="project" value="InterPro"/>
</dbReference>
<dbReference type="Proteomes" id="UP000218231">
    <property type="component" value="Unassembled WGS sequence"/>
</dbReference>
<dbReference type="InterPro" id="IPR039781">
    <property type="entry name" value="Rad21/Rec8-like"/>
</dbReference>
<evidence type="ECO:0000256" key="3">
    <source>
        <dbReference type="SAM" id="MobiDB-lite"/>
    </source>
</evidence>
<dbReference type="InterPro" id="IPR049589">
    <property type="entry name" value="NXP1_M-like"/>
</dbReference>
<feature type="domain" description="Rad21/Rec8-like protein N-terminal" evidence="4">
    <location>
        <begin position="1"/>
        <end position="43"/>
    </location>
</feature>
<dbReference type="GO" id="GO:0005634">
    <property type="term" value="C:nucleus"/>
    <property type="evidence" value="ECO:0007669"/>
    <property type="project" value="UniProtKB-SubCell"/>
</dbReference>
<organism evidence="5 6">
    <name type="scientific">Diploscapter pachys</name>
    <dbReference type="NCBI Taxonomy" id="2018661"/>
    <lineage>
        <taxon>Eukaryota</taxon>
        <taxon>Metazoa</taxon>
        <taxon>Ecdysozoa</taxon>
        <taxon>Nematoda</taxon>
        <taxon>Chromadorea</taxon>
        <taxon>Rhabditida</taxon>
        <taxon>Rhabditina</taxon>
        <taxon>Rhabditomorpha</taxon>
        <taxon>Rhabditoidea</taxon>
        <taxon>Rhabditidae</taxon>
        <taxon>Diploscapter</taxon>
    </lineage>
</organism>
<dbReference type="CDD" id="cd21792">
    <property type="entry name" value="Rad21_Rec8_M_NXP1-like"/>
    <property type="match status" value="1"/>
</dbReference>
<feature type="compositionally biased region" description="Basic and acidic residues" evidence="3">
    <location>
        <begin position="389"/>
        <end position="400"/>
    </location>
</feature>
<sequence length="464" mass="51853">MTLRTTGHLLLGIVRIYSKKAKFLLADCNEAFMKIKMAFRSGGISAIEDNDLLQHVASSLPQTYTDFDTALPDFDADFNTHLQVEELLFRCCHFKIFISQAQQSRIDDITLKEDNMNTNNLINDDFGMDDFGETELGMAIDDDFGDLGNLENDTSTNDFGDISSSVDINGQQSSSMFDDNDVFGNSTGIEDETEPGSMAENGSAMASENPREGSEELMTGPRAGSIAGDSDNYSVETNEMEKTERRRRKRKLVIDEQKNIGGDEMKSNMANYSDTIQSLDLAPPTRKLMRIRQLGNVEKLFHLPGCSHMKSKPLVRVYQSHLSARPKPNSVVVDDLKKALLLSDILEDSIYHLSNSTFGDDQDEFSAPSVPDLDLQPESPPTSQLDSSNEAKDDDISPSEKKKRNKEPKNVDDDDQAVEGDEDHRWTKRTQGILNSIATKLRSSEDEQYMGTAQRLLFPESIRL</sequence>
<comment type="subcellular location">
    <subcellularLocation>
        <location evidence="1">Nucleus</location>
    </subcellularLocation>
</comment>
<accession>A0A2A2M1M0</accession>
<evidence type="ECO:0000256" key="2">
    <source>
        <dbReference type="ARBA" id="ARBA00023242"/>
    </source>
</evidence>
<dbReference type="GO" id="GO:0003682">
    <property type="term" value="F:chromatin binding"/>
    <property type="evidence" value="ECO:0007669"/>
    <property type="project" value="TreeGrafter"/>
</dbReference>
<protein>
    <recommendedName>
        <fullName evidence="4">Rad21/Rec8-like protein N-terminal domain-containing protein</fullName>
    </recommendedName>
</protein>
<dbReference type="GO" id="GO:0007062">
    <property type="term" value="P:sister chromatid cohesion"/>
    <property type="evidence" value="ECO:0007669"/>
    <property type="project" value="InterPro"/>
</dbReference>
<reference evidence="5 6" key="1">
    <citation type="journal article" date="2017" name="Curr. Biol.">
        <title>Genome architecture and evolution of a unichromosomal asexual nematode.</title>
        <authorList>
            <person name="Fradin H."/>
            <person name="Zegar C."/>
            <person name="Gutwein M."/>
            <person name="Lucas J."/>
            <person name="Kovtun M."/>
            <person name="Corcoran D."/>
            <person name="Baugh L.R."/>
            <person name="Kiontke K."/>
            <person name="Gunsalus K."/>
            <person name="Fitch D.H."/>
            <person name="Piano F."/>
        </authorList>
    </citation>
    <scope>NUCLEOTIDE SEQUENCE [LARGE SCALE GENOMIC DNA]</scope>
    <source>
        <strain evidence="5">PF1309</strain>
    </source>
</reference>
<dbReference type="EMBL" id="LIAE01006242">
    <property type="protein sequence ID" value="PAV92309.1"/>
    <property type="molecule type" value="Genomic_DNA"/>
</dbReference>
<dbReference type="PANTHER" id="PTHR12585">
    <property type="entry name" value="SCC1 / RAD21 FAMILY MEMBER"/>
    <property type="match status" value="1"/>
</dbReference>
<dbReference type="PANTHER" id="PTHR12585:SF69">
    <property type="entry name" value="FI11703P"/>
    <property type="match status" value="1"/>
</dbReference>
<evidence type="ECO:0000259" key="4">
    <source>
        <dbReference type="Pfam" id="PF04825"/>
    </source>
</evidence>
<evidence type="ECO:0000313" key="5">
    <source>
        <dbReference type="EMBL" id="PAV92309.1"/>
    </source>
</evidence>
<feature type="compositionally biased region" description="Acidic residues" evidence="3">
    <location>
        <begin position="412"/>
        <end position="421"/>
    </location>
</feature>
<dbReference type="Pfam" id="PF04825">
    <property type="entry name" value="Rad21_Rec8_N"/>
    <property type="match status" value="1"/>
</dbReference>
<feature type="region of interest" description="Disordered" evidence="3">
    <location>
        <begin position="187"/>
        <end position="248"/>
    </location>
</feature>
<dbReference type="InterPro" id="IPR006910">
    <property type="entry name" value="Rad21_Rec8_N"/>
</dbReference>
<dbReference type="OrthoDB" id="10071381at2759"/>
<gene>
    <name evidence="5" type="ORF">WR25_03843</name>
</gene>
<feature type="region of interest" description="Disordered" evidence="3">
    <location>
        <begin position="358"/>
        <end position="427"/>
    </location>
</feature>
<comment type="caution">
    <text evidence="5">The sequence shown here is derived from an EMBL/GenBank/DDBJ whole genome shotgun (WGS) entry which is preliminary data.</text>
</comment>
<evidence type="ECO:0000256" key="1">
    <source>
        <dbReference type="ARBA" id="ARBA00004123"/>
    </source>
</evidence>
<keyword evidence="6" id="KW-1185">Reference proteome</keyword>
<dbReference type="STRING" id="2018661.A0A2A2M1M0"/>